<comment type="caution">
    <text evidence="2">The sequence shown here is derived from an EMBL/GenBank/DDBJ whole genome shotgun (WGS) entry which is preliminary data.</text>
</comment>
<reference evidence="2 3" key="1">
    <citation type="journal article" date="2019" name="Environ. Microbiol.">
        <title>At the nexus of three kingdoms: the genome of the mycorrhizal fungus Gigaspora margarita provides insights into plant, endobacterial and fungal interactions.</title>
        <authorList>
            <person name="Venice F."/>
            <person name="Ghignone S."/>
            <person name="Salvioli di Fossalunga A."/>
            <person name="Amselem J."/>
            <person name="Novero M."/>
            <person name="Xianan X."/>
            <person name="Sedzielewska Toro K."/>
            <person name="Morin E."/>
            <person name="Lipzen A."/>
            <person name="Grigoriev I.V."/>
            <person name="Henrissat B."/>
            <person name="Martin F.M."/>
            <person name="Bonfante P."/>
        </authorList>
    </citation>
    <scope>NUCLEOTIDE SEQUENCE [LARGE SCALE GENOMIC DNA]</scope>
    <source>
        <strain evidence="2 3">BEG34</strain>
    </source>
</reference>
<feature type="compositionally biased region" description="Basic residues" evidence="1">
    <location>
        <begin position="1"/>
        <end position="16"/>
    </location>
</feature>
<organism evidence="2 3">
    <name type="scientific">Gigaspora margarita</name>
    <dbReference type="NCBI Taxonomy" id="4874"/>
    <lineage>
        <taxon>Eukaryota</taxon>
        <taxon>Fungi</taxon>
        <taxon>Fungi incertae sedis</taxon>
        <taxon>Mucoromycota</taxon>
        <taxon>Glomeromycotina</taxon>
        <taxon>Glomeromycetes</taxon>
        <taxon>Diversisporales</taxon>
        <taxon>Gigasporaceae</taxon>
        <taxon>Gigaspora</taxon>
    </lineage>
</organism>
<gene>
    <name evidence="2" type="ORF">F8M41_020979</name>
</gene>
<evidence type="ECO:0000256" key="1">
    <source>
        <dbReference type="SAM" id="MobiDB-lite"/>
    </source>
</evidence>
<dbReference type="EMBL" id="WTPW01000600">
    <property type="protein sequence ID" value="KAF0496457.1"/>
    <property type="molecule type" value="Genomic_DNA"/>
</dbReference>
<dbReference type="AlphaFoldDB" id="A0A8H4AHH2"/>
<protein>
    <submittedName>
        <fullName evidence="2">Uncharacterized protein</fullName>
    </submittedName>
</protein>
<name>A0A8H4AHH2_GIGMA</name>
<dbReference type="Proteomes" id="UP000439903">
    <property type="component" value="Unassembled WGS sequence"/>
</dbReference>
<feature type="region of interest" description="Disordered" evidence="1">
    <location>
        <begin position="1"/>
        <end position="26"/>
    </location>
</feature>
<evidence type="ECO:0000313" key="3">
    <source>
        <dbReference type="Proteomes" id="UP000439903"/>
    </source>
</evidence>
<evidence type="ECO:0000313" key="2">
    <source>
        <dbReference type="EMBL" id="KAF0496457.1"/>
    </source>
</evidence>
<proteinExistence type="predicted"/>
<keyword evidence="3" id="KW-1185">Reference proteome</keyword>
<sequence>MISNHKKANHPKKTRKQNTNQTFAQPSIESATDMLSAHLISPSRSTVTYLSAEEVASLDHFDIPQIELSNAAFLEDFTNLPSIGLPHKFETSNLLEALSDIE</sequence>
<feature type="compositionally biased region" description="Polar residues" evidence="1">
    <location>
        <begin position="17"/>
        <end position="26"/>
    </location>
</feature>
<accession>A0A8H4AHH2</accession>
<dbReference type="OrthoDB" id="2469566at2759"/>